<name>A0ABV2TST7_9FLAO</name>
<protein>
    <submittedName>
        <fullName evidence="2">Uncharacterized protein</fullName>
    </submittedName>
</protein>
<feature type="signal peptide" evidence="1">
    <location>
        <begin position="1"/>
        <end position="18"/>
    </location>
</feature>
<evidence type="ECO:0000313" key="3">
    <source>
        <dbReference type="Proteomes" id="UP001549773"/>
    </source>
</evidence>
<dbReference type="Proteomes" id="UP001549773">
    <property type="component" value="Unassembled WGS sequence"/>
</dbReference>
<keyword evidence="3" id="KW-1185">Reference proteome</keyword>
<dbReference type="RefSeq" id="WP_354617184.1">
    <property type="nucleotide sequence ID" value="NZ_JBEWYP010000001.1"/>
</dbReference>
<comment type="caution">
    <text evidence="2">The sequence shown here is derived from an EMBL/GenBank/DDBJ whole genome shotgun (WGS) entry which is preliminary data.</text>
</comment>
<sequence length="182" mass="20244">MKNLLFIAALILSGTLIAQEKPTEVKQETEVKTVKTNHGDKVSKKSVKVVTKETANVELDKSDKDKIDQSRVKATTKVEKEVYVDNDDSTGFNMLTTETYFVSDGGTYAFSPNEKGFGMNYNPEDDASVEIGKSWASSNDGYYIVDGEAHSGIGHFNANGDFVVEYYNKDTQQVEVKIYKKN</sequence>
<dbReference type="EMBL" id="JBEWYP010000001">
    <property type="protein sequence ID" value="MET7028326.1"/>
    <property type="molecule type" value="Genomic_DNA"/>
</dbReference>
<accession>A0ABV2TST7</accession>
<feature type="chain" id="PRO_5047183162" evidence="1">
    <location>
        <begin position="19"/>
        <end position="182"/>
    </location>
</feature>
<reference evidence="2 3" key="1">
    <citation type="submission" date="2024-07" db="EMBL/GenBank/DDBJ databases">
        <title>The genome sequence of type strain Sediminicola luteus GDMCC 1.2596T.</title>
        <authorList>
            <person name="Liu Y."/>
        </authorList>
    </citation>
    <scope>NUCLEOTIDE SEQUENCE [LARGE SCALE GENOMIC DNA]</scope>
    <source>
        <strain evidence="2 3">GDMCC 1.2596</strain>
    </source>
</reference>
<keyword evidence="1" id="KW-0732">Signal</keyword>
<evidence type="ECO:0000313" key="2">
    <source>
        <dbReference type="EMBL" id="MET7028326.1"/>
    </source>
</evidence>
<organism evidence="2 3">
    <name type="scientific">Sediminicola luteus</name>
    <dbReference type="NCBI Taxonomy" id="319238"/>
    <lineage>
        <taxon>Bacteria</taxon>
        <taxon>Pseudomonadati</taxon>
        <taxon>Bacteroidota</taxon>
        <taxon>Flavobacteriia</taxon>
        <taxon>Flavobacteriales</taxon>
        <taxon>Flavobacteriaceae</taxon>
        <taxon>Sediminicola</taxon>
    </lineage>
</organism>
<evidence type="ECO:0000256" key="1">
    <source>
        <dbReference type="SAM" id="SignalP"/>
    </source>
</evidence>
<gene>
    <name evidence="2" type="ORF">ABXZ32_02915</name>
</gene>
<proteinExistence type="predicted"/>